<keyword evidence="7" id="KW-0862">Zinc</keyword>
<dbReference type="Gene3D" id="2.30.29.30">
    <property type="entry name" value="Pleckstrin-homology domain (PH domain)/Phosphotyrosine-binding domain (PTB)"/>
    <property type="match status" value="2"/>
</dbReference>
<dbReference type="PRINTS" id="PR00405">
    <property type="entry name" value="REVINTRACTNG"/>
</dbReference>
<dbReference type="SMART" id="SM00105">
    <property type="entry name" value="ArfGap"/>
    <property type="match status" value="1"/>
</dbReference>
<name>A0AAD9UHG1_RIDPI</name>
<keyword evidence="4" id="KW-0479">Metal-binding</keyword>
<dbReference type="AlphaFoldDB" id="A0AAD9UHG1"/>
<keyword evidence="6 8" id="KW-0863">Zinc-finger</keyword>
<dbReference type="Gene3D" id="1.10.220.150">
    <property type="entry name" value="Arf GTPase activating protein"/>
    <property type="match status" value="1"/>
</dbReference>
<dbReference type="PANTHER" id="PTHR46021:SF2">
    <property type="entry name" value="ARF-GAP WITH DUAL PH DOMAIN-CONTAINING PROTEIN 1"/>
    <property type="match status" value="1"/>
</dbReference>
<evidence type="ECO:0000256" key="3">
    <source>
        <dbReference type="ARBA" id="ARBA00022490"/>
    </source>
</evidence>
<protein>
    <recommendedName>
        <fullName evidence="13">Arf-GAP with dual PH domain-containing protein 1-like</fullName>
    </recommendedName>
</protein>
<dbReference type="FunFam" id="1.10.220.150:FF:000009">
    <property type="entry name" value="stromal membrane-associated protein 1 isoform X1"/>
    <property type="match status" value="1"/>
</dbReference>
<keyword evidence="3" id="KW-0963">Cytoplasm</keyword>
<dbReference type="InterPro" id="IPR011993">
    <property type="entry name" value="PH-like_dom_sf"/>
</dbReference>
<dbReference type="InterPro" id="IPR037849">
    <property type="entry name" value="PH1_ADAP"/>
</dbReference>
<comment type="caution">
    <text evidence="11">The sequence shown here is derived from an EMBL/GenBank/DDBJ whole genome shotgun (WGS) entry which is preliminary data.</text>
</comment>
<dbReference type="InterPro" id="IPR037851">
    <property type="entry name" value="PH2_ADAP"/>
</dbReference>
<dbReference type="Proteomes" id="UP001209878">
    <property type="component" value="Unassembled WGS sequence"/>
</dbReference>
<evidence type="ECO:0000256" key="2">
    <source>
        <dbReference type="ARBA" id="ARBA00022468"/>
    </source>
</evidence>
<dbReference type="Pfam" id="PF00169">
    <property type="entry name" value="PH"/>
    <property type="match status" value="2"/>
</dbReference>
<gene>
    <name evidence="11" type="ORF">NP493_101g08001</name>
</gene>
<feature type="domain" description="PH" evidence="9">
    <location>
        <begin position="252"/>
        <end position="354"/>
    </location>
</feature>
<dbReference type="EMBL" id="JAODUO010000101">
    <property type="protein sequence ID" value="KAK2189624.1"/>
    <property type="molecule type" value="Genomic_DNA"/>
</dbReference>
<evidence type="ECO:0000259" key="9">
    <source>
        <dbReference type="PROSITE" id="PS50003"/>
    </source>
</evidence>
<dbReference type="InterPro" id="IPR001164">
    <property type="entry name" value="ArfGAP_dom"/>
</dbReference>
<dbReference type="PROSITE" id="PS50115">
    <property type="entry name" value="ARFGAP"/>
    <property type="match status" value="1"/>
</dbReference>
<dbReference type="SUPFAM" id="SSF50729">
    <property type="entry name" value="PH domain-like"/>
    <property type="match status" value="2"/>
</dbReference>
<dbReference type="CDD" id="cd13252">
    <property type="entry name" value="PH1_ADAP"/>
    <property type="match status" value="1"/>
</dbReference>
<dbReference type="InterPro" id="IPR038508">
    <property type="entry name" value="ArfGAP_dom_sf"/>
</dbReference>
<dbReference type="GO" id="GO:1902936">
    <property type="term" value="F:phosphatidylinositol bisphosphate binding"/>
    <property type="evidence" value="ECO:0007669"/>
    <property type="project" value="InterPro"/>
</dbReference>
<evidence type="ECO:0000313" key="11">
    <source>
        <dbReference type="EMBL" id="KAK2189624.1"/>
    </source>
</evidence>
<dbReference type="PANTHER" id="PTHR46021">
    <property type="entry name" value="ARF-GAP WITH DUAL PH DOMAIN-CONTAINING PROTEIN 1-LIKE PROTEIN"/>
    <property type="match status" value="1"/>
</dbReference>
<dbReference type="GO" id="GO:0005096">
    <property type="term" value="F:GTPase activator activity"/>
    <property type="evidence" value="ECO:0007669"/>
    <property type="project" value="UniProtKB-KW"/>
</dbReference>
<evidence type="ECO:0000256" key="4">
    <source>
        <dbReference type="ARBA" id="ARBA00022723"/>
    </source>
</evidence>
<dbReference type="GO" id="GO:0005737">
    <property type="term" value="C:cytoplasm"/>
    <property type="evidence" value="ECO:0007669"/>
    <property type="project" value="UniProtKB-SubCell"/>
</dbReference>
<dbReference type="InterPro" id="IPR052589">
    <property type="entry name" value="Arf-GAP_dual-PH_domain"/>
</dbReference>
<proteinExistence type="predicted"/>
<sequence length="371" mass="43286">MADRSKKFLLDVRQSPGNDRCADCNRQNPDWAVWNLGIFVCESCGNIHRSLGTHISRVKSISFDKWDEDQLRIMEGQGNLKSKQYYEQQVPACYKLPTPKDPPVLREQWIRAKYQRLEFVDIDKQTYLQGHKEGYLWKRGKEDKKFQQRKFVLDEKTNTLKYYNKEDAKDPKATMLIDELNVTLVPDKVSNPNAMQITFQQDGRTRNLFVYGDDGQEIVNWFNAIRSAKLNRLRIAFPGAKDAELRSHLTRDFTKEGWLSKTGPKSGNAFRRRWFSLDKRKLMYYEDPLDAFPKGEIFIGTKDKGFAVRDGVTPGVKDTGYTFTLKTTERDYHFSAETEEDMHDWVHIIKSVISKPLSPQDSSCMFRTSFK</sequence>
<dbReference type="GO" id="GO:0005547">
    <property type="term" value="F:phosphatidylinositol-3,4,5-trisphosphate binding"/>
    <property type="evidence" value="ECO:0007669"/>
    <property type="project" value="TreeGrafter"/>
</dbReference>
<accession>A0AAD9UHG1</accession>
<evidence type="ECO:0008006" key="13">
    <source>
        <dbReference type="Google" id="ProtNLM"/>
    </source>
</evidence>
<dbReference type="FunFam" id="2.30.29.30:FF:000080">
    <property type="entry name" value="Arf-GAP with dual PH domain-containing protein 1"/>
    <property type="match status" value="1"/>
</dbReference>
<feature type="domain" description="Arf-GAP" evidence="10">
    <location>
        <begin position="6"/>
        <end position="127"/>
    </location>
</feature>
<comment type="subcellular location">
    <subcellularLocation>
        <location evidence="1">Cytoplasm</location>
    </subcellularLocation>
</comment>
<evidence type="ECO:0000256" key="7">
    <source>
        <dbReference type="ARBA" id="ARBA00022833"/>
    </source>
</evidence>
<dbReference type="GO" id="GO:0005886">
    <property type="term" value="C:plasma membrane"/>
    <property type="evidence" value="ECO:0007669"/>
    <property type="project" value="TreeGrafter"/>
</dbReference>
<reference evidence="11" key="1">
    <citation type="journal article" date="2023" name="Mol. Biol. Evol.">
        <title>Third-Generation Sequencing Reveals the Adaptive Role of the Epigenome in Three Deep-Sea Polychaetes.</title>
        <authorList>
            <person name="Perez M."/>
            <person name="Aroh O."/>
            <person name="Sun Y."/>
            <person name="Lan Y."/>
            <person name="Juniper S.K."/>
            <person name="Young C.R."/>
            <person name="Angers B."/>
            <person name="Qian P.Y."/>
        </authorList>
    </citation>
    <scope>NUCLEOTIDE SEQUENCE</scope>
    <source>
        <strain evidence="11">R07B-5</strain>
    </source>
</reference>
<dbReference type="SMART" id="SM00233">
    <property type="entry name" value="PH"/>
    <property type="match status" value="2"/>
</dbReference>
<evidence type="ECO:0000313" key="12">
    <source>
        <dbReference type="Proteomes" id="UP001209878"/>
    </source>
</evidence>
<dbReference type="PROSITE" id="PS50003">
    <property type="entry name" value="PH_DOMAIN"/>
    <property type="match status" value="2"/>
</dbReference>
<dbReference type="InterPro" id="IPR001849">
    <property type="entry name" value="PH_domain"/>
</dbReference>
<dbReference type="SUPFAM" id="SSF57863">
    <property type="entry name" value="ArfGap/RecO-like zinc finger"/>
    <property type="match status" value="1"/>
</dbReference>
<keyword evidence="12" id="KW-1185">Reference proteome</keyword>
<dbReference type="CDD" id="cd01251">
    <property type="entry name" value="PH2_ADAP"/>
    <property type="match status" value="1"/>
</dbReference>
<keyword evidence="2" id="KW-0343">GTPase activation</keyword>
<organism evidence="11 12">
    <name type="scientific">Ridgeia piscesae</name>
    <name type="common">Tubeworm</name>
    <dbReference type="NCBI Taxonomy" id="27915"/>
    <lineage>
        <taxon>Eukaryota</taxon>
        <taxon>Metazoa</taxon>
        <taxon>Spiralia</taxon>
        <taxon>Lophotrochozoa</taxon>
        <taxon>Annelida</taxon>
        <taxon>Polychaeta</taxon>
        <taxon>Sedentaria</taxon>
        <taxon>Canalipalpata</taxon>
        <taxon>Sabellida</taxon>
        <taxon>Siboglinidae</taxon>
        <taxon>Ridgeia</taxon>
    </lineage>
</organism>
<evidence type="ECO:0000256" key="5">
    <source>
        <dbReference type="ARBA" id="ARBA00022737"/>
    </source>
</evidence>
<dbReference type="GO" id="GO:0008270">
    <property type="term" value="F:zinc ion binding"/>
    <property type="evidence" value="ECO:0007669"/>
    <property type="project" value="UniProtKB-KW"/>
</dbReference>
<feature type="domain" description="PH" evidence="9">
    <location>
        <begin position="129"/>
        <end position="230"/>
    </location>
</feature>
<evidence type="ECO:0000256" key="6">
    <source>
        <dbReference type="ARBA" id="ARBA00022771"/>
    </source>
</evidence>
<evidence type="ECO:0000256" key="1">
    <source>
        <dbReference type="ARBA" id="ARBA00004496"/>
    </source>
</evidence>
<keyword evidence="5" id="KW-0677">Repeat</keyword>
<evidence type="ECO:0000259" key="10">
    <source>
        <dbReference type="PROSITE" id="PS50115"/>
    </source>
</evidence>
<evidence type="ECO:0000256" key="8">
    <source>
        <dbReference type="PROSITE-ProRule" id="PRU00288"/>
    </source>
</evidence>
<dbReference type="InterPro" id="IPR037278">
    <property type="entry name" value="ARFGAP/RecO"/>
</dbReference>
<dbReference type="Pfam" id="PF01412">
    <property type="entry name" value="ArfGap"/>
    <property type="match status" value="1"/>
</dbReference>
<dbReference type="FunFam" id="2.30.29.30:FF:000099">
    <property type="entry name" value="Arf-GAP with dual PH domain-containing protein 1"/>
    <property type="match status" value="1"/>
</dbReference>